<keyword evidence="3" id="KW-1185">Reference proteome</keyword>
<gene>
    <name evidence="2" type="ORF">K402DRAFT_185056</name>
</gene>
<accession>A0A6G1GQD4</accession>
<dbReference type="Proteomes" id="UP000800041">
    <property type="component" value="Unassembled WGS sequence"/>
</dbReference>
<evidence type="ECO:0000256" key="1">
    <source>
        <dbReference type="SAM" id="MobiDB-lite"/>
    </source>
</evidence>
<name>A0A6G1GQD4_9PEZI</name>
<evidence type="ECO:0000313" key="3">
    <source>
        <dbReference type="Proteomes" id="UP000800041"/>
    </source>
</evidence>
<reference evidence="2" key="1">
    <citation type="journal article" date="2020" name="Stud. Mycol.">
        <title>101 Dothideomycetes genomes: a test case for predicting lifestyles and emergence of pathogens.</title>
        <authorList>
            <person name="Haridas S."/>
            <person name="Albert R."/>
            <person name="Binder M."/>
            <person name="Bloem J."/>
            <person name="Labutti K."/>
            <person name="Salamov A."/>
            <person name="Andreopoulos B."/>
            <person name="Baker S."/>
            <person name="Barry K."/>
            <person name="Bills G."/>
            <person name="Bluhm B."/>
            <person name="Cannon C."/>
            <person name="Castanera R."/>
            <person name="Culley D."/>
            <person name="Daum C."/>
            <person name="Ezra D."/>
            <person name="Gonzalez J."/>
            <person name="Henrissat B."/>
            <person name="Kuo A."/>
            <person name="Liang C."/>
            <person name="Lipzen A."/>
            <person name="Lutzoni F."/>
            <person name="Magnuson J."/>
            <person name="Mondo S."/>
            <person name="Nolan M."/>
            <person name="Ohm R."/>
            <person name="Pangilinan J."/>
            <person name="Park H.-J."/>
            <person name="Ramirez L."/>
            <person name="Alfaro M."/>
            <person name="Sun H."/>
            <person name="Tritt A."/>
            <person name="Yoshinaga Y."/>
            <person name="Zwiers L.-H."/>
            <person name="Turgeon B."/>
            <person name="Goodwin S."/>
            <person name="Spatafora J."/>
            <person name="Crous P."/>
            <person name="Grigoriev I."/>
        </authorList>
    </citation>
    <scope>NUCLEOTIDE SEQUENCE</scope>
    <source>
        <strain evidence="2">CBS 113979</strain>
    </source>
</reference>
<feature type="compositionally biased region" description="Low complexity" evidence="1">
    <location>
        <begin position="78"/>
        <end position="96"/>
    </location>
</feature>
<evidence type="ECO:0000313" key="2">
    <source>
        <dbReference type="EMBL" id="KAF1982959.1"/>
    </source>
</evidence>
<sequence length="175" mass="19770">MVQLNNPAFPIDHRRLRLVQRSTNSSEIHSSPPWNLTKDEDSTHYCGSIEQTRLMIVPLPAFPRLCRLLCFRRRARPLSNNTTHSTSSTKASSNRTILQPVSPNRRATGPLVQHHATPAPPPRKRRVGAVPIAKFSTRVDTPYVLADPSPLPLPNANPNFVTGRRYTRSTQRKRI</sequence>
<organism evidence="2 3">
    <name type="scientific">Aulographum hederae CBS 113979</name>
    <dbReference type="NCBI Taxonomy" id="1176131"/>
    <lineage>
        <taxon>Eukaryota</taxon>
        <taxon>Fungi</taxon>
        <taxon>Dikarya</taxon>
        <taxon>Ascomycota</taxon>
        <taxon>Pezizomycotina</taxon>
        <taxon>Dothideomycetes</taxon>
        <taxon>Pleosporomycetidae</taxon>
        <taxon>Aulographales</taxon>
        <taxon>Aulographaceae</taxon>
    </lineage>
</organism>
<feature type="compositionally biased region" description="Basic residues" evidence="1">
    <location>
        <begin position="165"/>
        <end position="175"/>
    </location>
</feature>
<feature type="region of interest" description="Disordered" evidence="1">
    <location>
        <begin position="78"/>
        <end position="125"/>
    </location>
</feature>
<dbReference type="EMBL" id="ML977179">
    <property type="protein sequence ID" value="KAF1982959.1"/>
    <property type="molecule type" value="Genomic_DNA"/>
</dbReference>
<protein>
    <submittedName>
        <fullName evidence="2">Uncharacterized protein</fullName>
    </submittedName>
</protein>
<feature type="region of interest" description="Disordered" evidence="1">
    <location>
        <begin position="155"/>
        <end position="175"/>
    </location>
</feature>
<proteinExistence type="predicted"/>
<dbReference type="AlphaFoldDB" id="A0A6G1GQD4"/>